<protein>
    <submittedName>
        <fullName evidence="1">Uncharacterized protein</fullName>
    </submittedName>
</protein>
<comment type="caution">
    <text evidence="1">The sequence shown here is derived from an EMBL/GenBank/DDBJ whole genome shotgun (WGS) entry which is preliminary data.</text>
</comment>
<gene>
    <name evidence="1" type="ORF">DesfrDRAFT_3955</name>
</gene>
<evidence type="ECO:0000313" key="2">
    <source>
        <dbReference type="Proteomes" id="UP000006250"/>
    </source>
</evidence>
<dbReference type="STRING" id="596151.DesfrDRAFT_3955"/>
<sequence length="190" mass="20703">MCTMERRAEKRVHPPVDVVLDFALWPADTVVPSKLPLAALRPPTACRGRGQALILADVASIGLGIRIEGPAGLLSRLHRLDALYIYLKLREYRPMTANAALSLFFHVKIAWADLEPGSLTLGLRVLHLGRGAASEKSLEFLDVRGFGVKELAGWIDALCRDNLGPEAVTQASGVHLDTLLAEPELTLPDR</sequence>
<dbReference type="eggNOG" id="ENOG5030PIY">
    <property type="taxonomic scope" value="Bacteria"/>
</dbReference>
<dbReference type="Proteomes" id="UP000006250">
    <property type="component" value="Unassembled WGS sequence"/>
</dbReference>
<proteinExistence type="predicted"/>
<evidence type="ECO:0000313" key="1">
    <source>
        <dbReference type="EMBL" id="EFL49308.1"/>
    </source>
</evidence>
<organism evidence="1 2">
    <name type="scientific">Solidesulfovibrio fructosivorans JJ]</name>
    <dbReference type="NCBI Taxonomy" id="596151"/>
    <lineage>
        <taxon>Bacteria</taxon>
        <taxon>Pseudomonadati</taxon>
        <taxon>Thermodesulfobacteriota</taxon>
        <taxon>Desulfovibrionia</taxon>
        <taxon>Desulfovibrionales</taxon>
        <taxon>Desulfovibrionaceae</taxon>
        <taxon>Solidesulfovibrio</taxon>
    </lineage>
</organism>
<reference evidence="1 2" key="1">
    <citation type="submission" date="2010-08" db="EMBL/GenBank/DDBJ databases">
        <title>The draft genome of Desulfovibrio fructosovorans JJ.</title>
        <authorList>
            <consortium name="US DOE Joint Genome Institute (JGI-PGF)"/>
            <person name="Lucas S."/>
            <person name="Copeland A."/>
            <person name="Lapidus A."/>
            <person name="Cheng J.-F."/>
            <person name="Bruce D."/>
            <person name="Goodwin L."/>
            <person name="Pitluck S."/>
            <person name="Land M.L."/>
            <person name="Hauser L."/>
            <person name="Chang Y.-J."/>
            <person name="Jeffries C."/>
            <person name="Wall J.D."/>
            <person name="Stahl D.A."/>
            <person name="Arkin A.P."/>
            <person name="Dehal P."/>
            <person name="Stolyar S.M."/>
            <person name="Hazen T.C."/>
            <person name="Woyke T.J."/>
        </authorList>
    </citation>
    <scope>NUCLEOTIDE SEQUENCE [LARGE SCALE GENOMIC DNA]</scope>
    <source>
        <strain evidence="1 2">JJ</strain>
    </source>
</reference>
<name>E1K255_SOLFR</name>
<keyword evidence="2" id="KW-1185">Reference proteome</keyword>
<dbReference type="AlphaFoldDB" id="E1K255"/>
<accession>E1K255</accession>
<dbReference type="OrthoDB" id="5454684at2"/>
<dbReference type="EMBL" id="AECZ01000050">
    <property type="protein sequence ID" value="EFL49308.1"/>
    <property type="molecule type" value="Genomic_DNA"/>
</dbReference>